<dbReference type="RefSeq" id="WP_113934763.1">
    <property type="nucleotide sequence ID" value="NZ_JACCEU010000002.1"/>
</dbReference>
<feature type="signal peptide" evidence="1">
    <location>
        <begin position="1"/>
        <end position="32"/>
    </location>
</feature>
<protein>
    <submittedName>
        <fullName evidence="2">Phospholipid transport system substrate-binding protein</fullName>
    </submittedName>
</protein>
<dbReference type="Gene3D" id="1.10.10.640">
    <property type="entry name" value="phospholipid-binding protein"/>
    <property type="match status" value="1"/>
</dbReference>
<dbReference type="PANTHER" id="PTHR36573">
    <property type="entry name" value="INTERMEMBRANE PHOSPHOLIPID TRANSPORT SYSTEM BINDING PROTEIN MLAC"/>
    <property type="match status" value="1"/>
</dbReference>
<keyword evidence="3" id="KW-1185">Reference proteome</keyword>
<sequence length="215" mass="23509">MQRSLFSFCSVKPLRWLAAGLLSLGLAGTAAADTPVDTKAAPNDFVSVVANNALNALKAEPAAKAGDLQRINALVNQYVLPYVDLEKTTRLAAGRYWRQASPQQQKDLTEAFKGTLIRTYSGALSRVDDVSALTLAPFRGDANADDVVVRSTLSQRNGPPVGVDYRLEKTANGWKIYDLNVEGIWLIQNYRNQFAEQINQNGIDGLIKALNSRNK</sequence>
<dbReference type="OrthoDB" id="9798905at2"/>
<evidence type="ECO:0000313" key="2">
    <source>
        <dbReference type="EMBL" id="RBP35971.1"/>
    </source>
</evidence>
<dbReference type="AlphaFoldDB" id="A0A366H243"/>
<dbReference type="InterPro" id="IPR008869">
    <property type="entry name" value="MlaC/ttg2D"/>
</dbReference>
<dbReference type="Gene3D" id="3.10.450.50">
    <property type="match status" value="1"/>
</dbReference>
<organism evidence="2 3">
    <name type="scientific">Eoetvoesiella caeni</name>
    <dbReference type="NCBI Taxonomy" id="645616"/>
    <lineage>
        <taxon>Bacteria</taxon>
        <taxon>Pseudomonadati</taxon>
        <taxon>Pseudomonadota</taxon>
        <taxon>Betaproteobacteria</taxon>
        <taxon>Burkholderiales</taxon>
        <taxon>Alcaligenaceae</taxon>
        <taxon>Eoetvoesiella</taxon>
    </lineage>
</organism>
<comment type="caution">
    <text evidence="2">The sequence shown here is derived from an EMBL/GenBank/DDBJ whole genome shotgun (WGS) entry which is preliminary data.</text>
</comment>
<dbReference type="Pfam" id="PF05494">
    <property type="entry name" value="MlaC"/>
    <property type="match status" value="1"/>
</dbReference>
<feature type="chain" id="PRO_5016933914" evidence="1">
    <location>
        <begin position="33"/>
        <end position="215"/>
    </location>
</feature>
<dbReference type="PANTHER" id="PTHR36573:SF1">
    <property type="entry name" value="INTERMEMBRANE PHOSPHOLIPID TRANSPORT SYSTEM BINDING PROTEIN MLAC"/>
    <property type="match status" value="1"/>
</dbReference>
<evidence type="ECO:0000256" key="1">
    <source>
        <dbReference type="SAM" id="SignalP"/>
    </source>
</evidence>
<dbReference type="PIRSF" id="PIRSF004649">
    <property type="entry name" value="MlaC"/>
    <property type="match status" value="1"/>
</dbReference>
<dbReference type="Proteomes" id="UP000253628">
    <property type="component" value="Unassembled WGS sequence"/>
</dbReference>
<proteinExistence type="predicted"/>
<gene>
    <name evidence="2" type="ORF">DFR37_11426</name>
</gene>
<accession>A0A366H243</accession>
<keyword evidence="1" id="KW-0732">Signal</keyword>
<name>A0A366H243_9BURK</name>
<dbReference type="EMBL" id="QNRQ01000014">
    <property type="protein sequence ID" value="RBP35971.1"/>
    <property type="molecule type" value="Genomic_DNA"/>
</dbReference>
<evidence type="ECO:0000313" key="3">
    <source>
        <dbReference type="Proteomes" id="UP000253628"/>
    </source>
</evidence>
<reference evidence="2 3" key="1">
    <citation type="submission" date="2018-06" db="EMBL/GenBank/DDBJ databases">
        <title>Genomic Encyclopedia of Type Strains, Phase IV (KMG-IV): sequencing the most valuable type-strain genomes for metagenomic binning, comparative biology and taxonomic classification.</title>
        <authorList>
            <person name="Goeker M."/>
        </authorList>
    </citation>
    <scope>NUCLEOTIDE SEQUENCE [LARGE SCALE GENOMIC DNA]</scope>
    <source>
        <strain evidence="2 3">DSM 25520</strain>
    </source>
</reference>